<dbReference type="VEuPathDB" id="TriTrypDB:TM35_000202590"/>
<evidence type="ECO:0000256" key="4">
    <source>
        <dbReference type="ARBA" id="ARBA00022692"/>
    </source>
</evidence>
<dbReference type="OrthoDB" id="10266771at2759"/>
<feature type="transmembrane region" description="Helical" evidence="7">
    <location>
        <begin position="147"/>
        <end position="166"/>
    </location>
</feature>
<protein>
    <submittedName>
        <fullName evidence="8">Uncharacterized protein</fullName>
    </submittedName>
</protein>
<name>A0A1X0NUR6_9TRYP</name>
<evidence type="ECO:0000256" key="7">
    <source>
        <dbReference type="SAM" id="Phobius"/>
    </source>
</evidence>
<proteinExistence type="inferred from homology"/>
<comment type="similarity">
    <text evidence="2">Belongs to the TMEM8 family.</text>
</comment>
<gene>
    <name evidence="8" type="ORF">TM35_000202590</name>
</gene>
<keyword evidence="9" id="KW-1185">Reference proteome</keyword>
<dbReference type="GeneID" id="39986724"/>
<feature type="transmembrane region" description="Helical" evidence="7">
    <location>
        <begin position="117"/>
        <end position="135"/>
    </location>
</feature>
<evidence type="ECO:0000256" key="2">
    <source>
        <dbReference type="ARBA" id="ARBA00005542"/>
    </source>
</evidence>
<evidence type="ECO:0000256" key="1">
    <source>
        <dbReference type="ARBA" id="ARBA00004651"/>
    </source>
</evidence>
<feature type="transmembrane region" description="Helical" evidence="7">
    <location>
        <begin position="178"/>
        <end position="195"/>
    </location>
</feature>
<evidence type="ECO:0000256" key="3">
    <source>
        <dbReference type="ARBA" id="ARBA00022475"/>
    </source>
</evidence>
<evidence type="ECO:0000313" key="8">
    <source>
        <dbReference type="EMBL" id="ORC87850.1"/>
    </source>
</evidence>
<evidence type="ECO:0000256" key="5">
    <source>
        <dbReference type="ARBA" id="ARBA00022989"/>
    </source>
</evidence>
<dbReference type="Pfam" id="PF12036">
    <property type="entry name" value="DUF3522"/>
    <property type="match status" value="1"/>
</dbReference>
<accession>A0A1X0NUR6</accession>
<comment type="caution">
    <text evidence="8">The sequence shown here is derived from an EMBL/GenBank/DDBJ whole genome shotgun (WGS) entry which is preliminary data.</text>
</comment>
<keyword evidence="5 7" id="KW-1133">Transmembrane helix</keyword>
<dbReference type="PANTHER" id="PTHR36561:SF2">
    <property type="entry name" value="HAEMOLYSIN-III RELATED"/>
    <property type="match status" value="1"/>
</dbReference>
<feature type="transmembrane region" description="Helical" evidence="7">
    <location>
        <begin position="71"/>
        <end position="88"/>
    </location>
</feature>
<comment type="subcellular location">
    <subcellularLocation>
        <location evidence="1">Cell membrane</location>
        <topology evidence="1">Multi-pass membrane protein</topology>
    </subcellularLocation>
</comment>
<sequence length="218" mass="25256">MREEEPWALFTTTVVSHLPMLPTVYLFFRRRYVYEACIAVFGLTSSLMYHTCQSFDTEIFLDELGWHRLDNIAVITGVGMWLIFICCFKDPMVERIAKYFTLLFTIVVQAKDPWNIQYTYLPIIVYTCVPFYVCVIKKRPPVVERKYLLIGTFFMLIALPFFVAGLNDAEDPYRIFHGLWHLIGAISSYFLWIMVKYPGATGVLSKGALISIRGDSLL</sequence>
<keyword evidence="6 7" id="KW-0472">Membrane</keyword>
<dbReference type="Proteomes" id="UP000192257">
    <property type="component" value="Unassembled WGS sequence"/>
</dbReference>
<evidence type="ECO:0000313" key="9">
    <source>
        <dbReference type="Proteomes" id="UP000192257"/>
    </source>
</evidence>
<dbReference type="EMBL" id="NBCO01000020">
    <property type="protein sequence ID" value="ORC87850.1"/>
    <property type="molecule type" value="Genomic_DNA"/>
</dbReference>
<dbReference type="GO" id="GO:0005886">
    <property type="term" value="C:plasma membrane"/>
    <property type="evidence" value="ECO:0007669"/>
    <property type="project" value="UniProtKB-SubCell"/>
</dbReference>
<dbReference type="RefSeq" id="XP_028881916.1">
    <property type="nucleotide sequence ID" value="XM_029026944.1"/>
</dbReference>
<organism evidence="8 9">
    <name type="scientific">Trypanosoma theileri</name>
    <dbReference type="NCBI Taxonomy" id="67003"/>
    <lineage>
        <taxon>Eukaryota</taxon>
        <taxon>Discoba</taxon>
        <taxon>Euglenozoa</taxon>
        <taxon>Kinetoplastea</taxon>
        <taxon>Metakinetoplastina</taxon>
        <taxon>Trypanosomatida</taxon>
        <taxon>Trypanosomatidae</taxon>
        <taxon>Trypanosoma</taxon>
    </lineage>
</organism>
<feature type="transmembrane region" description="Helical" evidence="7">
    <location>
        <begin position="6"/>
        <end position="27"/>
    </location>
</feature>
<reference evidence="8 9" key="1">
    <citation type="submission" date="2017-03" db="EMBL/GenBank/DDBJ databases">
        <title>An alternative strategy for trypanosome survival in the mammalian bloodstream revealed through genome and transcriptome analysis of the ubiquitous bovine parasite Trypanosoma (Megatrypanum) theileri.</title>
        <authorList>
            <person name="Kelly S."/>
            <person name="Ivens A."/>
            <person name="Mott A."/>
            <person name="O'Neill E."/>
            <person name="Emms D."/>
            <person name="Macleod O."/>
            <person name="Voorheis P."/>
            <person name="Matthews J."/>
            <person name="Matthews K."/>
            <person name="Carrington M."/>
        </authorList>
    </citation>
    <scope>NUCLEOTIDE SEQUENCE [LARGE SCALE GENOMIC DNA]</scope>
    <source>
        <strain evidence="8">Edinburgh</strain>
    </source>
</reference>
<dbReference type="PANTHER" id="PTHR36561">
    <property type="entry name" value="HAEMOLYSIN-III RELATED-RELATED"/>
    <property type="match status" value="1"/>
</dbReference>
<evidence type="ECO:0000256" key="6">
    <source>
        <dbReference type="ARBA" id="ARBA00023136"/>
    </source>
</evidence>
<keyword evidence="4 7" id="KW-0812">Transmembrane</keyword>
<dbReference type="InterPro" id="IPR021910">
    <property type="entry name" value="NGX6/PGAP6/MYMK"/>
</dbReference>
<keyword evidence="3" id="KW-1003">Cell membrane</keyword>
<dbReference type="AlphaFoldDB" id="A0A1X0NUR6"/>